<dbReference type="InterPro" id="IPR041800">
    <property type="entry name" value="ASCC2_CUE"/>
</dbReference>
<dbReference type="OrthoDB" id="5577209at2759"/>
<evidence type="ECO:0000256" key="1">
    <source>
        <dbReference type="SAM" id="MobiDB-lite"/>
    </source>
</evidence>
<dbReference type="EMBL" id="MBAD02001275">
    <property type="protein sequence ID" value="RLN56387.1"/>
    <property type="molecule type" value="Genomic_DNA"/>
</dbReference>
<proteinExistence type="predicted"/>
<dbReference type="InterPro" id="IPR003892">
    <property type="entry name" value="CUE"/>
</dbReference>
<evidence type="ECO:0000313" key="6">
    <source>
        <dbReference type="Proteomes" id="UP000284657"/>
    </source>
</evidence>
<evidence type="ECO:0000259" key="2">
    <source>
        <dbReference type="PROSITE" id="PS51140"/>
    </source>
</evidence>
<dbReference type="Gene3D" id="1.10.8.10">
    <property type="entry name" value="DNA helicase RuvA subunit, C-terminal domain"/>
    <property type="match status" value="1"/>
</dbReference>
<gene>
    <name evidence="4" type="ORF">BBJ29_003600</name>
    <name evidence="3" type="ORF">BBP00_00009680</name>
</gene>
<dbReference type="SUPFAM" id="SSF46934">
    <property type="entry name" value="UBA-like"/>
    <property type="match status" value="1"/>
</dbReference>
<organism evidence="3 5">
    <name type="scientific">Phytophthora kernoviae</name>
    <dbReference type="NCBI Taxonomy" id="325452"/>
    <lineage>
        <taxon>Eukaryota</taxon>
        <taxon>Sar</taxon>
        <taxon>Stramenopiles</taxon>
        <taxon>Oomycota</taxon>
        <taxon>Peronosporomycetes</taxon>
        <taxon>Peronosporales</taxon>
        <taxon>Peronosporaceae</taxon>
        <taxon>Phytophthora</taxon>
    </lineage>
</organism>
<feature type="compositionally biased region" description="Basic and acidic residues" evidence="1">
    <location>
        <begin position="565"/>
        <end position="595"/>
    </location>
</feature>
<dbReference type="Proteomes" id="UP000277300">
    <property type="component" value="Unassembled WGS sequence"/>
</dbReference>
<dbReference type="PROSITE" id="PS51140">
    <property type="entry name" value="CUE"/>
    <property type="match status" value="1"/>
</dbReference>
<dbReference type="GO" id="GO:0043130">
    <property type="term" value="F:ubiquitin binding"/>
    <property type="evidence" value="ECO:0007669"/>
    <property type="project" value="InterPro"/>
</dbReference>
<accession>A0A3F2RC02</accession>
<dbReference type="InterPro" id="IPR009060">
    <property type="entry name" value="UBA-like_sf"/>
</dbReference>
<reference evidence="5 6" key="1">
    <citation type="submission" date="2018-07" db="EMBL/GenBank/DDBJ databases">
        <title>Genome sequencing of oomycete isolates from Chile give support for New Zealand origin for Phytophthora kernoviae and make available the first Nothophytophthora sp. genome.</title>
        <authorList>
            <person name="Studholme D.J."/>
            <person name="Sanfuentes E."/>
            <person name="Panda P."/>
            <person name="Hill R."/>
            <person name="Sambles C."/>
            <person name="Grant M."/>
            <person name="Williams N.M."/>
            <person name="Mcdougal R.L."/>
        </authorList>
    </citation>
    <scope>NUCLEOTIDE SEQUENCE [LARGE SCALE GENOMIC DNA]</scope>
    <source>
        <strain evidence="3">Chile6</strain>
        <strain evidence="4">Chile7</strain>
    </source>
</reference>
<dbReference type="Pfam" id="PF02845">
    <property type="entry name" value="CUE"/>
    <property type="match status" value="1"/>
</dbReference>
<dbReference type="SMART" id="SM00546">
    <property type="entry name" value="CUE"/>
    <property type="match status" value="1"/>
</dbReference>
<feature type="domain" description="CUE" evidence="2">
    <location>
        <begin position="384"/>
        <end position="427"/>
    </location>
</feature>
<dbReference type="CDD" id="cd14364">
    <property type="entry name" value="CUE_ASCC2"/>
    <property type="match status" value="1"/>
</dbReference>
<dbReference type="EMBL" id="MBDO02000790">
    <property type="protein sequence ID" value="RLN52258.1"/>
    <property type="molecule type" value="Genomic_DNA"/>
</dbReference>
<feature type="compositionally biased region" description="Basic and acidic residues" evidence="1">
    <location>
        <begin position="610"/>
        <end position="622"/>
    </location>
</feature>
<protein>
    <recommendedName>
        <fullName evidence="2">CUE domain-containing protein</fullName>
    </recommendedName>
</protein>
<dbReference type="PANTHER" id="PTHR21494:SF0">
    <property type="entry name" value="ACTIVATING SIGNAL COINTEGRATOR 1 COMPLEX SUBUNIT 2"/>
    <property type="match status" value="1"/>
</dbReference>
<sequence length="622" mass="69374">MTPASTLLPLATASDADVREFLSSDKLQQFLPTLDDFFSCATTLQTQESNKTHEASVHALQTETRAVFSLFLRLLDAPGLLALGLNCGVLHVTRLVPFCQVYAPKNTQAVQELLDAVLTEIPIFSTTVSVLRQLYTQQLGDLHTSVQQAKRGQVVELIHRCYEISLSVSGMVSSLSVADLLLLDGKDLEEELMLQSQSLVYGLVQCYEADLPNLQRQLSTFDEVVELKEKPIIAETRHALLVALSRCVDVVMEKQIKSESTGEELLAGLHALSNGSQDDEAEHGSYLSDLWCLSEYKDKIAAFFERCKLDQENFSYLDMVVEQLPRRRILPAMLIDDLAAENKPKATLSANAKEWTASESSAAIAAVDGETKAPAPQTNESATSFEPMVNQVKDFFPDLGEGFVELCLLSSGLQVEVVINFLLESNPPPVLIDVPQDLKRSDPDFERLEAQITGKPAPAAKVSREEPKKLDPSRVWVGKKAQEKHYDPQIAKKDQQLAEKMKQIAVMYDEEDEYGMMPNGDSYGGRHDGDNDVAALDEYDDDYNDEFEDYVPFSIRDSGNSDDQDAIREENRRMRAKEEKDAFWEGMKNRNRENHANVADAEDAGDEEKAETKSGDQKFSRT</sequence>
<comment type="caution">
    <text evidence="3">The sequence shown here is derived from an EMBL/GenBank/DDBJ whole genome shotgun (WGS) entry which is preliminary data.</text>
</comment>
<feature type="compositionally biased region" description="Acidic residues" evidence="1">
    <location>
        <begin position="600"/>
        <end position="609"/>
    </location>
</feature>
<dbReference type="Proteomes" id="UP000284657">
    <property type="component" value="Unassembled WGS sequence"/>
</dbReference>
<feature type="non-terminal residue" evidence="3">
    <location>
        <position position="622"/>
    </location>
</feature>
<evidence type="ECO:0000313" key="4">
    <source>
        <dbReference type="EMBL" id="RLN56387.1"/>
    </source>
</evidence>
<feature type="region of interest" description="Disordered" evidence="1">
    <location>
        <begin position="551"/>
        <end position="622"/>
    </location>
</feature>
<name>A0A3F2RC02_9STRA</name>
<dbReference type="AlphaFoldDB" id="A0A3F2RC02"/>
<dbReference type="InterPro" id="IPR052586">
    <property type="entry name" value="ASCC2"/>
</dbReference>
<dbReference type="PANTHER" id="PTHR21494">
    <property type="entry name" value="ACTIVATING SIGNAL COINTEGRATOR 1 COMPLEX SUBUNIT 2 ASC-1 COMPLEX SUBUNIT P100"/>
    <property type="match status" value="1"/>
</dbReference>
<evidence type="ECO:0000313" key="5">
    <source>
        <dbReference type="Proteomes" id="UP000277300"/>
    </source>
</evidence>
<evidence type="ECO:0000313" key="3">
    <source>
        <dbReference type="EMBL" id="RLN52258.1"/>
    </source>
</evidence>